<dbReference type="Proteomes" id="UP000291831">
    <property type="component" value="Unassembled WGS sequence"/>
</dbReference>
<evidence type="ECO:0000259" key="1">
    <source>
        <dbReference type="SMART" id="SM00954"/>
    </source>
</evidence>
<dbReference type="Gene3D" id="3.30.460.10">
    <property type="entry name" value="Beta Polymerase, domain 2"/>
    <property type="match status" value="1"/>
</dbReference>
<dbReference type="InterPro" id="IPR043519">
    <property type="entry name" value="NT_sf"/>
</dbReference>
<dbReference type="SMART" id="SM00954">
    <property type="entry name" value="RelA_SpoT"/>
    <property type="match status" value="1"/>
</dbReference>
<protein>
    <recommendedName>
        <fullName evidence="1">RelA/SpoT domain-containing protein</fullName>
    </recommendedName>
</protein>
<dbReference type="Pfam" id="PF04607">
    <property type="entry name" value="RelA_SpoT"/>
    <property type="match status" value="1"/>
</dbReference>
<dbReference type="SUPFAM" id="SSF81301">
    <property type="entry name" value="Nucleotidyltransferase"/>
    <property type="match status" value="1"/>
</dbReference>
<dbReference type="PANTHER" id="PTHR41773">
    <property type="entry name" value="GTP PYROPHOSPHATASE-RELATED"/>
    <property type="match status" value="1"/>
</dbReference>
<evidence type="ECO:0000313" key="2">
    <source>
        <dbReference type="EMBL" id="RZB28679.1"/>
    </source>
</evidence>
<dbReference type="EMBL" id="RPGO01000040">
    <property type="protein sequence ID" value="RZB28679.1"/>
    <property type="molecule type" value="Genomic_DNA"/>
</dbReference>
<dbReference type="GO" id="GO:0015969">
    <property type="term" value="P:guanosine tetraphosphate metabolic process"/>
    <property type="evidence" value="ECO:0007669"/>
    <property type="project" value="InterPro"/>
</dbReference>
<name>A0A8B3S037_9EURY</name>
<dbReference type="CDD" id="cd05399">
    <property type="entry name" value="NT_Rel-Spo_like"/>
    <property type="match status" value="1"/>
</dbReference>
<dbReference type="InterPro" id="IPR007685">
    <property type="entry name" value="RelA_SpoT"/>
</dbReference>
<sequence length="662" mass="76808">MIDEDILFSEYNKIIPRYIDLGRSLQQAFQTLLYSANLDVHLIDSRPKSFESFIDKIKRKGYKDPFQETEDICGVRIVCFYQSDMEKISQLIHSEFDVKEYSNKAVSSELDKFGYRSDHFILTIKKDWLKAPNYRGLDGLKAEVQVRTILMHAWANLSHELAFKKEDLPDEYMRILYRLSALFEMADDQFDHLRNGLKGNKLTPQRYLNKSSAWGLKGKEAIQRLISRPVQPRILANEFMVGLDQGKYNISDLTDLIYNLSRVKTDDVCELIEYLNISIIKAEFSKTNLSVYANLLAVVKHSKCGINYVDGLTPDFEIIFSRVCNGTGSDLRNIMEALFMNDKMQLWRELTDENLQEIINVSTLNQLNNLLTDALKSKNKTSKQLGSDIATKLVNLDLSELMKKSNLSEVSMFNNAALTLKPQLEKEIFEQIFPYLEDIIESEPDETKIISKISLILRDFQKLRGFSEISHFAYRLLQKITQLDLLPYIQSSKEGLVHLIYWAIMIDKNISRKWFYKIDKHIWIDKILDSSEDEAFWIIWNIWQVEQTLACSFINEDSIRDKMATTPYGVCVLIFCGISIENTCIIPSQSTYNINESDLTKFILQLKVLCLPSNQDMAINVRSKIDLVKINEKIQKSLILHPTKELFMKILDDFEKITNYGQ</sequence>
<accession>A0A8B3S037</accession>
<dbReference type="PANTHER" id="PTHR41773:SF1">
    <property type="entry name" value="RELA_SPOT DOMAIN-CONTAINING PROTEIN"/>
    <property type="match status" value="1"/>
</dbReference>
<reference evidence="3" key="1">
    <citation type="submission" date="2019-01" db="EMBL/GenBank/DDBJ databases">
        <title>Anaerobic oxidation of ethane by archaea from a marine hydrocarbon seep.</title>
        <authorList>
            <person name="Musat F."/>
        </authorList>
    </citation>
    <scope>NUCLEOTIDE SEQUENCE [LARGE SCALE GENOMIC DNA]</scope>
</reference>
<proteinExistence type="predicted"/>
<dbReference type="Gene3D" id="1.10.287.860">
    <property type="entry name" value="Nucleotidyltransferase"/>
    <property type="match status" value="1"/>
</dbReference>
<dbReference type="AlphaFoldDB" id="A0A8B3S037"/>
<organism evidence="2 3">
    <name type="scientific">Candidatus Argoarchaeum ethanivorans</name>
    <dbReference type="NCBI Taxonomy" id="2608793"/>
    <lineage>
        <taxon>Archaea</taxon>
        <taxon>Methanobacteriati</taxon>
        <taxon>Methanobacteriota</taxon>
        <taxon>Stenosarchaea group</taxon>
        <taxon>Methanomicrobia</taxon>
        <taxon>Methanosarcinales</taxon>
        <taxon>Methanosarcinales incertae sedis</taxon>
        <taxon>GOM Arc I cluster</taxon>
        <taxon>Candidatus Argoarchaeum</taxon>
    </lineage>
</organism>
<gene>
    <name evidence="2" type="ORF">AEth_01939</name>
</gene>
<comment type="caution">
    <text evidence="2">The sequence shown here is derived from an EMBL/GenBank/DDBJ whole genome shotgun (WGS) entry which is preliminary data.</text>
</comment>
<feature type="domain" description="RelA/SpoT" evidence="1">
    <location>
        <begin position="45"/>
        <end position="169"/>
    </location>
</feature>
<evidence type="ECO:0000313" key="3">
    <source>
        <dbReference type="Proteomes" id="UP000291831"/>
    </source>
</evidence>